<sequence>MAELRARTKPDLVDKLNSGAYETMADLFYFGESEQSQGSELHPKTQTPQSQEPEQEKAVIAVIKQLYARDQLISSGVAPIEFR</sequence>
<evidence type="ECO:0000313" key="2">
    <source>
        <dbReference type="EMBL" id="VDN36657.1"/>
    </source>
</evidence>
<protein>
    <submittedName>
        <fullName evidence="2">Uncharacterized protein</fullName>
    </submittedName>
</protein>
<dbReference type="AlphaFoldDB" id="A0A3P7NRT0"/>
<dbReference type="Proteomes" id="UP000271889">
    <property type="component" value="Unassembled WGS sequence"/>
</dbReference>
<name>A0A3P7NRT0_CYLGO</name>
<reference evidence="2 3" key="1">
    <citation type="submission" date="2018-11" db="EMBL/GenBank/DDBJ databases">
        <authorList>
            <consortium name="Pathogen Informatics"/>
        </authorList>
    </citation>
    <scope>NUCLEOTIDE SEQUENCE [LARGE SCALE GENOMIC DNA]</scope>
</reference>
<feature type="region of interest" description="Disordered" evidence="1">
    <location>
        <begin position="32"/>
        <end position="56"/>
    </location>
</feature>
<feature type="non-terminal residue" evidence="2">
    <location>
        <position position="83"/>
    </location>
</feature>
<evidence type="ECO:0000256" key="1">
    <source>
        <dbReference type="SAM" id="MobiDB-lite"/>
    </source>
</evidence>
<keyword evidence="3" id="KW-1185">Reference proteome</keyword>
<evidence type="ECO:0000313" key="3">
    <source>
        <dbReference type="Proteomes" id="UP000271889"/>
    </source>
</evidence>
<organism evidence="2 3">
    <name type="scientific">Cylicostephanus goldi</name>
    <name type="common">Nematode worm</name>
    <dbReference type="NCBI Taxonomy" id="71465"/>
    <lineage>
        <taxon>Eukaryota</taxon>
        <taxon>Metazoa</taxon>
        <taxon>Ecdysozoa</taxon>
        <taxon>Nematoda</taxon>
        <taxon>Chromadorea</taxon>
        <taxon>Rhabditida</taxon>
        <taxon>Rhabditina</taxon>
        <taxon>Rhabditomorpha</taxon>
        <taxon>Strongyloidea</taxon>
        <taxon>Strongylidae</taxon>
        <taxon>Cylicostephanus</taxon>
    </lineage>
</organism>
<gene>
    <name evidence="2" type="ORF">CGOC_LOCUS13269</name>
</gene>
<accession>A0A3P7NRT0</accession>
<dbReference type="EMBL" id="UYRV01129753">
    <property type="protein sequence ID" value="VDN36657.1"/>
    <property type="molecule type" value="Genomic_DNA"/>
</dbReference>
<proteinExistence type="predicted"/>